<proteinExistence type="predicted"/>
<dbReference type="KEGG" id="ftj:FTUN_2856"/>
<evidence type="ECO:0000259" key="2">
    <source>
        <dbReference type="Pfam" id="PF00583"/>
    </source>
</evidence>
<dbReference type="InterPro" id="IPR000182">
    <property type="entry name" value="GNAT_dom"/>
</dbReference>
<protein>
    <recommendedName>
        <fullName evidence="2">N-acetyltransferase domain-containing protein</fullName>
    </recommendedName>
</protein>
<dbReference type="GO" id="GO:0016747">
    <property type="term" value="F:acyltransferase activity, transferring groups other than amino-acyl groups"/>
    <property type="evidence" value="ECO:0007669"/>
    <property type="project" value="InterPro"/>
</dbReference>
<dbReference type="EMBL" id="CP053452">
    <property type="protein sequence ID" value="QJW95309.1"/>
    <property type="molecule type" value="Genomic_DNA"/>
</dbReference>
<dbReference type="SUPFAM" id="SSF55729">
    <property type="entry name" value="Acyl-CoA N-acyltransferases (Nat)"/>
    <property type="match status" value="1"/>
</dbReference>
<dbReference type="Proteomes" id="UP000503447">
    <property type="component" value="Chromosome"/>
</dbReference>
<name>A0A6M5YMF8_9BACT</name>
<feature type="region of interest" description="Disordered" evidence="1">
    <location>
        <begin position="236"/>
        <end position="271"/>
    </location>
</feature>
<dbReference type="Gene3D" id="3.40.630.30">
    <property type="match status" value="1"/>
</dbReference>
<sequence>MQLQQTPVKFSAAQKVVVWEAFDVADPMVTAAGKLYEKTLTADERIPWMWIEQSVQDRTKSKPRPGGWSRHLILAAPEGRQDDPDALAGYVYGALLPGYGGYLCYVGVAESARRMGVGGRLYDQFFKVLRVAAGELGESLPFVVWESHRPDPTAPAADWENWTARTRLFDRVGGLWVDGVDFLSPNFAFDEEDDDAPPVPLQLFIKPMDVPEAAFTPERLRDVVVGGLHRQVYRNEPGSPLYDRTLPPGCEPRLRPARAAGVRKSERGELV</sequence>
<evidence type="ECO:0000313" key="4">
    <source>
        <dbReference type="Proteomes" id="UP000503447"/>
    </source>
</evidence>
<dbReference type="InterPro" id="IPR016181">
    <property type="entry name" value="Acyl_CoA_acyltransferase"/>
</dbReference>
<dbReference type="AlphaFoldDB" id="A0A6M5YMF8"/>
<evidence type="ECO:0000313" key="3">
    <source>
        <dbReference type="EMBL" id="QJW95309.1"/>
    </source>
</evidence>
<feature type="domain" description="N-acetyltransferase" evidence="2">
    <location>
        <begin position="72"/>
        <end position="130"/>
    </location>
</feature>
<evidence type="ECO:0000256" key="1">
    <source>
        <dbReference type="SAM" id="MobiDB-lite"/>
    </source>
</evidence>
<dbReference type="Pfam" id="PF00583">
    <property type="entry name" value="Acetyltransf_1"/>
    <property type="match status" value="1"/>
</dbReference>
<gene>
    <name evidence="3" type="ORF">FTUN_2856</name>
</gene>
<keyword evidence="4" id="KW-1185">Reference proteome</keyword>
<accession>A0A6M5YMF8</accession>
<dbReference type="CDD" id="cd04301">
    <property type="entry name" value="NAT_SF"/>
    <property type="match status" value="1"/>
</dbReference>
<reference evidence="4" key="1">
    <citation type="submission" date="2020-05" db="EMBL/GenBank/DDBJ databases">
        <title>Frigoriglobus tundricola gen. nov., sp. nov., a psychrotolerant cellulolytic planctomycete of the family Gemmataceae with two divergent copies of 16S rRNA gene.</title>
        <authorList>
            <person name="Kulichevskaya I.S."/>
            <person name="Ivanova A.A."/>
            <person name="Naumoff D.G."/>
            <person name="Beletsky A.V."/>
            <person name="Rijpstra W.I.C."/>
            <person name="Sinninghe Damste J.S."/>
            <person name="Mardanov A.V."/>
            <person name="Ravin N.V."/>
            <person name="Dedysh S.N."/>
        </authorList>
    </citation>
    <scope>NUCLEOTIDE SEQUENCE [LARGE SCALE GENOMIC DNA]</scope>
    <source>
        <strain evidence="4">PL17</strain>
    </source>
</reference>
<dbReference type="RefSeq" id="WP_171471114.1">
    <property type="nucleotide sequence ID" value="NZ_CP053452.2"/>
</dbReference>
<organism evidence="3 4">
    <name type="scientific">Frigoriglobus tundricola</name>
    <dbReference type="NCBI Taxonomy" id="2774151"/>
    <lineage>
        <taxon>Bacteria</taxon>
        <taxon>Pseudomonadati</taxon>
        <taxon>Planctomycetota</taxon>
        <taxon>Planctomycetia</taxon>
        <taxon>Gemmatales</taxon>
        <taxon>Gemmataceae</taxon>
        <taxon>Frigoriglobus</taxon>
    </lineage>
</organism>